<proteinExistence type="predicted"/>
<accession>A0A8S0PTG8</accession>
<reference evidence="2 3" key="1">
    <citation type="submission" date="2019-12" db="EMBL/GenBank/DDBJ databases">
        <authorList>
            <person name="Alioto T."/>
            <person name="Alioto T."/>
            <person name="Gomez Garrido J."/>
        </authorList>
    </citation>
    <scope>NUCLEOTIDE SEQUENCE [LARGE SCALE GENOMIC DNA]</scope>
</reference>
<name>A0A8S0PTG8_OLEEU</name>
<comment type="caution">
    <text evidence="2">The sequence shown here is derived from an EMBL/GenBank/DDBJ whole genome shotgun (WGS) entry which is preliminary data.</text>
</comment>
<protein>
    <submittedName>
        <fullName evidence="2">Uncharacterized protein</fullName>
    </submittedName>
</protein>
<evidence type="ECO:0000313" key="2">
    <source>
        <dbReference type="EMBL" id="CAA2954742.1"/>
    </source>
</evidence>
<dbReference type="EMBL" id="CACTIH010000123">
    <property type="protein sequence ID" value="CAA2954742.1"/>
    <property type="molecule type" value="Genomic_DNA"/>
</dbReference>
<dbReference type="Gramene" id="OE9A082104T1">
    <property type="protein sequence ID" value="OE9A082104C1"/>
    <property type="gene ID" value="OE9A082104"/>
</dbReference>
<evidence type="ECO:0000256" key="1">
    <source>
        <dbReference type="SAM" id="MobiDB-lite"/>
    </source>
</evidence>
<dbReference type="Proteomes" id="UP000594638">
    <property type="component" value="Unassembled WGS sequence"/>
</dbReference>
<keyword evidence="3" id="KW-1185">Reference proteome</keyword>
<dbReference type="OrthoDB" id="928137at2759"/>
<organism evidence="2 3">
    <name type="scientific">Olea europaea subsp. europaea</name>
    <dbReference type="NCBI Taxonomy" id="158383"/>
    <lineage>
        <taxon>Eukaryota</taxon>
        <taxon>Viridiplantae</taxon>
        <taxon>Streptophyta</taxon>
        <taxon>Embryophyta</taxon>
        <taxon>Tracheophyta</taxon>
        <taxon>Spermatophyta</taxon>
        <taxon>Magnoliopsida</taxon>
        <taxon>eudicotyledons</taxon>
        <taxon>Gunneridae</taxon>
        <taxon>Pentapetalae</taxon>
        <taxon>asterids</taxon>
        <taxon>lamiids</taxon>
        <taxon>Lamiales</taxon>
        <taxon>Oleaceae</taxon>
        <taxon>Oleeae</taxon>
        <taxon>Olea</taxon>
    </lineage>
</organism>
<evidence type="ECO:0000313" key="3">
    <source>
        <dbReference type="Proteomes" id="UP000594638"/>
    </source>
</evidence>
<dbReference type="AlphaFoldDB" id="A0A8S0PTG8"/>
<sequence>MKFDHKLLFELLYCLHRRGVQLIIMWWLMMSGGVKKSSKKQNTWKTPSTIVTVNKDRLPKSLKSSTSSDDPKIGHSNASKERSSKRTGEKLDQMEDLSIELQSYTRKKSLSDLSVDNGILKIDAAGLVNDLFMFALSFLSIHGNRDI</sequence>
<gene>
    <name evidence="2" type="ORF">OLEA9_A082104</name>
</gene>
<feature type="region of interest" description="Disordered" evidence="1">
    <location>
        <begin position="57"/>
        <end position="93"/>
    </location>
</feature>
<feature type="compositionally biased region" description="Basic and acidic residues" evidence="1">
    <location>
        <begin position="69"/>
        <end position="93"/>
    </location>
</feature>